<name>K5XE89_AGABU</name>
<proteinExistence type="predicted"/>
<evidence type="ECO:0000256" key="1">
    <source>
        <dbReference type="SAM" id="Phobius"/>
    </source>
</evidence>
<gene>
    <name evidence="2" type="ORF">AGABI1DRAFT_83132</name>
</gene>
<dbReference type="HOGENOM" id="CLU_1146904_0_0_1"/>
<feature type="transmembrane region" description="Helical" evidence="1">
    <location>
        <begin position="87"/>
        <end position="107"/>
    </location>
</feature>
<sequence>MFALPNQYRLNTWQTFGRLGVLGILECLVATGKCCFYRYGLSINLAYASNTKGMATVHFATEMDGRGVQSVKMVGVAAQSLAKLTRYWAHPIITHMLIMSLVAWIGARSSANELSLILQIDNERTGFSTGMPASRANVIITMPNHLSAISLTAFLVSVNTRFTAQVSIDDTDVWSVVTGGRLAYFNLLRMFISIITRVLALVIGIAIMKLGRRVVPTRQGAGKVALGTSHFTKVNIGLEVHC</sequence>
<dbReference type="KEGG" id="abp:AGABI1DRAFT83132"/>
<keyword evidence="3" id="KW-1185">Reference proteome</keyword>
<evidence type="ECO:0000313" key="2">
    <source>
        <dbReference type="EMBL" id="EKM81663.1"/>
    </source>
</evidence>
<keyword evidence="1" id="KW-1133">Transmembrane helix</keyword>
<reference evidence="3" key="1">
    <citation type="journal article" date="2012" name="Proc. Natl. Acad. Sci. U.S.A.">
        <title>Genome sequence of the button mushroom Agaricus bisporus reveals mechanisms governing adaptation to a humic-rich ecological niche.</title>
        <authorList>
            <person name="Morin E."/>
            <person name="Kohler A."/>
            <person name="Baker A.R."/>
            <person name="Foulongne-Oriol M."/>
            <person name="Lombard V."/>
            <person name="Nagy L.G."/>
            <person name="Ohm R.A."/>
            <person name="Patyshakuliyeva A."/>
            <person name="Brun A."/>
            <person name="Aerts A.L."/>
            <person name="Bailey A.M."/>
            <person name="Billette C."/>
            <person name="Coutinho P.M."/>
            <person name="Deakin G."/>
            <person name="Doddapaneni H."/>
            <person name="Floudas D."/>
            <person name="Grimwood J."/>
            <person name="Hilden K."/>
            <person name="Kuees U."/>
            <person name="LaButti K.M."/>
            <person name="Lapidus A."/>
            <person name="Lindquist E.A."/>
            <person name="Lucas S.M."/>
            <person name="Murat C."/>
            <person name="Riley R.W."/>
            <person name="Salamov A.A."/>
            <person name="Schmutz J."/>
            <person name="Subramanian V."/>
            <person name="Woesten H.A.B."/>
            <person name="Xu J."/>
            <person name="Eastwood D.C."/>
            <person name="Foster G.D."/>
            <person name="Sonnenberg A.S."/>
            <person name="Cullen D."/>
            <person name="de Vries R.P."/>
            <person name="Lundell T."/>
            <person name="Hibbett D.S."/>
            <person name="Henrissat B."/>
            <person name="Burton K.S."/>
            <person name="Kerrigan R.W."/>
            <person name="Challen M.P."/>
            <person name="Grigoriev I.V."/>
            <person name="Martin F."/>
        </authorList>
    </citation>
    <scope>NUCLEOTIDE SEQUENCE [LARGE SCALE GENOMIC DNA]</scope>
    <source>
        <strain evidence="3">JB137-S8 / ATCC MYA-4627 / FGSC 10392</strain>
    </source>
</reference>
<accession>K5XE89</accession>
<dbReference type="GeneID" id="18831887"/>
<dbReference type="EMBL" id="JH971387">
    <property type="protein sequence ID" value="EKM81663.1"/>
    <property type="molecule type" value="Genomic_DNA"/>
</dbReference>
<dbReference type="InParanoid" id="K5XE89"/>
<protein>
    <submittedName>
        <fullName evidence="2">Uncharacterized protein</fullName>
    </submittedName>
</protein>
<keyword evidence="1" id="KW-0472">Membrane</keyword>
<organism evidence="2 3">
    <name type="scientific">Agaricus bisporus var. burnettii (strain JB137-S8 / ATCC MYA-4627 / FGSC 10392)</name>
    <name type="common">White button mushroom</name>
    <dbReference type="NCBI Taxonomy" id="597362"/>
    <lineage>
        <taxon>Eukaryota</taxon>
        <taxon>Fungi</taxon>
        <taxon>Dikarya</taxon>
        <taxon>Basidiomycota</taxon>
        <taxon>Agaricomycotina</taxon>
        <taxon>Agaricomycetes</taxon>
        <taxon>Agaricomycetidae</taxon>
        <taxon>Agaricales</taxon>
        <taxon>Agaricineae</taxon>
        <taxon>Agaricaceae</taxon>
        <taxon>Agaricus</taxon>
    </lineage>
</organism>
<dbReference type="AlphaFoldDB" id="K5XE89"/>
<feature type="transmembrane region" description="Helical" evidence="1">
    <location>
        <begin position="187"/>
        <end position="208"/>
    </location>
</feature>
<dbReference type="Proteomes" id="UP000008493">
    <property type="component" value="Unassembled WGS sequence"/>
</dbReference>
<keyword evidence="1" id="KW-0812">Transmembrane</keyword>
<dbReference type="RefSeq" id="XP_007327530.1">
    <property type="nucleotide sequence ID" value="XM_007327468.1"/>
</dbReference>
<evidence type="ECO:0000313" key="3">
    <source>
        <dbReference type="Proteomes" id="UP000008493"/>
    </source>
</evidence>